<reference evidence="2" key="1">
    <citation type="journal article" date="2019" name="bioRxiv">
        <title>The Genome of the Zebra Mussel, Dreissena polymorpha: A Resource for Invasive Species Research.</title>
        <authorList>
            <person name="McCartney M.A."/>
            <person name="Auch B."/>
            <person name="Kono T."/>
            <person name="Mallez S."/>
            <person name="Zhang Y."/>
            <person name="Obille A."/>
            <person name="Becker A."/>
            <person name="Abrahante J.E."/>
            <person name="Garbe J."/>
            <person name="Badalamenti J.P."/>
            <person name="Herman A."/>
            <person name="Mangelson H."/>
            <person name="Liachko I."/>
            <person name="Sullivan S."/>
            <person name="Sone E.D."/>
            <person name="Koren S."/>
            <person name="Silverstein K.A.T."/>
            <person name="Beckman K.B."/>
            <person name="Gohl D.M."/>
        </authorList>
    </citation>
    <scope>NUCLEOTIDE SEQUENCE</scope>
    <source>
        <strain evidence="2">Duluth1</strain>
        <tissue evidence="2">Whole animal</tissue>
    </source>
</reference>
<dbReference type="PANTHER" id="PTHR25462:SF229">
    <property type="entry name" value="TRANSCRIPTION INTERMEDIARY FACTOR 1-BETA"/>
    <property type="match status" value="1"/>
</dbReference>
<proteinExistence type="predicted"/>
<keyword evidence="1" id="KW-0175">Coiled coil</keyword>
<reference evidence="2" key="2">
    <citation type="submission" date="2020-11" db="EMBL/GenBank/DDBJ databases">
        <authorList>
            <person name="McCartney M.A."/>
            <person name="Auch B."/>
            <person name="Kono T."/>
            <person name="Mallez S."/>
            <person name="Becker A."/>
            <person name="Gohl D.M."/>
            <person name="Silverstein K.A.T."/>
            <person name="Koren S."/>
            <person name="Bechman K.B."/>
            <person name="Herman A."/>
            <person name="Abrahante J.E."/>
            <person name="Garbe J."/>
        </authorList>
    </citation>
    <scope>NUCLEOTIDE SEQUENCE</scope>
    <source>
        <strain evidence="2">Duluth1</strain>
        <tissue evidence="2">Whole animal</tissue>
    </source>
</reference>
<feature type="coiled-coil region" evidence="1">
    <location>
        <begin position="32"/>
        <end position="138"/>
    </location>
</feature>
<dbReference type="SUPFAM" id="SSF63829">
    <property type="entry name" value="Calcium-dependent phosphotriesterase"/>
    <property type="match status" value="1"/>
</dbReference>
<dbReference type="Gene3D" id="2.120.10.30">
    <property type="entry name" value="TolB, C-terminal domain"/>
    <property type="match status" value="1"/>
</dbReference>
<comment type="caution">
    <text evidence="2">The sequence shown here is derived from an EMBL/GenBank/DDBJ whole genome shotgun (WGS) entry which is preliminary data.</text>
</comment>
<dbReference type="EMBL" id="JAIWYP010000003">
    <property type="protein sequence ID" value="KAH3850779.1"/>
    <property type="molecule type" value="Genomic_DNA"/>
</dbReference>
<dbReference type="InterPro" id="IPR011042">
    <property type="entry name" value="6-blade_b-propeller_TolB-like"/>
</dbReference>
<protein>
    <recommendedName>
        <fullName evidence="4">B box-type domain-containing protein</fullName>
    </recommendedName>
</protein>
<dbReference type="Proteomes" id="UP000828390">
    <property type="component" value="Unassembled WGS sequence"/>
</dbReference>
<organism evidence="2 3">
    <name type="scientific">Dreissena polymorpha</name>
    <name type="common">Zebra mussel</name>
    <name type="synonym">Mytilus polymorpha</name>
    <dbReference type="NCBI Taxonomy" id="45954"/>
    <lineage>
        <taxon>Eukaryota</taxon>
        <taxon>Metazoa</taxon>
        <taxon>Spiralia</taxon>
        <taxon>Lophotrochozoa</taxon>
        <taxon>Mollusca</taxon>
        <taxon>Bivalvia</taxon>
        <taxon>Autobranchia</taxon>
        <taxon>Heteroconchia</taxon>
        <taxon>Euheterodonta</taxon>
        <taxon>Imparidentia</taxon>
        <taxon>Neoheterodontei</taxon>
        <taxon>Myida</taxon>
        <taxon>Dreissenoidea</taxon>
        <taxon>Dreissenidae</taxon>
        <taxon>Dreissena</taxon>
    </lineage>
</organism>
<sequence>MFCQDHSQLCCSDCVLLNHRQCTNLALISESAKKLSVDIEQLSNKIQTILAELNKFKTLQEASIVSVEGSYNEKLLEIRELRKKLNAALNELENTTLIQLEEIRTKLKTSLKKDVENCSRLKNDLQQLSEAAQGLCDKSKKDIEFIASIKCQEKIQESETFLKENPVKVQSSIIFQGNFDIQQYLSQQSSLGRIVDSNPDQVLSVKRTSQYNVKISSDSNQTCYIIGICSLRSGEVIVADNLNKKVKLLDQHFNVSSHCDVSSKPQDMCLITSNEVAVTLEDAGVQFMSVSNRQLVKGRTLQFPHKAVGIAHRQGALYITSRTALYHYTLSGTLVKKVYEETETGDIVYLCALSPAGDRIYVTNLNQHKLLTLASDGSLISTFTDPELANPCGVHVTPEGQVLVCGNAFNAVIQVDCEGKKKLASLSDGVKSPASVCYNTNSHQIIVGLFSKNEICVIELQ</sequence>
<evidence type="ECO:0000313" key="2">
    <source>
        <dbReference type="EMBL" id="KAH3850779.1"/>
    </source>
</evidence>
<gene>
    <name evidence="2" type="ORF">DPMN_093252</name>
</gene>
<dbReference type="PANTHER" id="PTHR25462">
    <property type="entry name" value="BONUS, ISOFORM C-RELATED"/>
    <property type="match status" value="1"/>
</dbReference>
<evidence type="ECO:0008006" key="4">
    <source>
        <dbReference type="Google" id="ProtNLM"/>
    </source>
</evidence>
<evidence type="ECO:0000256" key="1">
    <source>
        <dbReference type="SAM" id="Coils"/>
    </source>
</evidence>
<name>A0A9D4L3R1_DREPO</name>
<keyword evidence="3" id="KW-1185">Reference proteome</keyword>
<accession>A0A9D4L3R1</accession>
<dbReference type="GO" id="GO:0061630">
    <property type="term" value="F:ubiquitin protein ligase activity"/>
    <property type="evidence" value="ECO:0007669"/>
    <property type="project" value="TreeGrafter"/>
</dbReference>
<dbReference type="GO" id="GO:0006513">
    <property type="term" value="P:protein monoubiquitination"/>
    <property type="evidence" value="ECO:0007669"/>
    <property type="project" value="TreeGrafter"/>
</dbReference>
<evidence type="ECO:0000313" key="3">
    <source>
        <dbReference type="Proteomes" id="UP000828390"/>
    </source>
</evidence>
<dbReference type="InterPro" id="IPR047153">
    <property type="entry name" value="TRIM45/56/19-like"/>
</dbReference>
<dbReference type="AlphaFoldDB" id="A0A9D4L3R1"/>